<evidence type="ECO:0000256" key="2">
    <source>
        <dbReference type="ARBA" id="ARBA00009634"/>
    </source>
</evidence>
<gene>
    <name evidence="15" type="primary">LOC101860409</name>
</gene>
<dbReference type="Gene3D" id="3.80.10.10">
    <property type="entry name" value="Ribonuclease Inhibitor"/>
    <property type="match status" value="2"/>
</dbReference>
<keyword evidence="9" id="KW-0675">Receptor</keyword>
<evidence type="ECO:0000256" key="1">
    <source>
        <dbReference type="ARBA" id="ARBA00004167"/>
    </source>
</evidence>
<dbReference type="InterPro" id="IPR032675">
    <property type="entry name" value="LRR_dom_sf"/>
</dbReference>
<reference evidence="15" key="1">
    <citation type="submission" date="2025-08" db="UniProtKB">
        <authorList>
            <consortium name="RefSeq"/>
        </authorList>
    </citation>
    <scope>IDENTIFICATION</scope>
</reference>
<comment type="similarity">
    <text evidence="2">Belongs to the Toll-like receptor family.</text>
</comment>
<dbReference type="InterPro" id="IPR000157">
    <property type="entry name" value="TIR_dom"/>
</dbReference>
<sequence>MSSTLRTFPLILVAFTCSQSLAFEHAPRTGESPCDVTDDDVRGGEYVNCAARGLTSLEPNWFPETATALSLDHNMLPNLVSGCFRHLSELQVLTISDSQVTTIHEDALRGLGMLKELNLENNNIYTRRLSRTIFSYVPNLENLYLKGNAWENEGTRESPSSSAVPFSDLSHLTRLSIDGDLEIYFGQPFSKLKNLTYLYVHCPHDFVKGSNRSFEGLRDVTLRELVLETPHNAGHFETGIFANVQNLHILRIHDVATGNQNIMKCLWPFENKRMVLIALYKVHLLHHHGSPKAVFHDGLLTKESLKHLSNICLSQLIWDQSKVVGIEPMALSAKANLRRCLKSLQFTRNLVGEMDQWRSVILETVRFESIEELLWSSYEFCDPGYDFKFRNVQNVRTSVNKTSNIFDLKSKPLAQTHAFRFYNNRNNGNEREILTISSENRSLYETPSIRIPRESKGVTLEGGLSFQCPKHFRALVIVGMHGYLGIPACHARDAHNVKEIRIVSSHLVEWCGPVTGLENVTLLDFTRSHVTSRPNFVPLQSFPNLETLLLNAMRERDFIDQLLKESWLQKTPKLQHIDLRDNHLHKLPRSVFSSSLRMNSILLSSNRLTSLGFDLSTTPSLSVLDLRKNAISSLDIASRTALDTHAQSKPDFSLLLDGNPIYCMCSRVPFLVWLHTTWVRLDMSGNYSCIDDRGQDRWTADLVTTKALWRRCVGKTALLVSLSLALSLIVGFLVVYMWRRFRTAVRAFFLNILAPGFRKTKMEDYGIHVFVGYADDDFRFVRFVLRRYLEEDLNLTTYIHQRDLGAGYLDQQLLDAIQDSWRLVLVLSANFLRRYEKAHLVMKMCTSAVTPMNPDRVLVLVEQGQGRHVPDYVLAVLDEEKLVRLHSLNEELGYEQKQRIKHLILS</sequence>
<keyword evidence="6" id="KW-0677">Repeat</keyword>
<evidence type="ECO:0000256" key="9">
    <source>
        <dbReference type="ARBA" id="ARBA00023170"/>
    </source>
</evidence>
<dbReference type="InterPro" id="IPR003591">
    <property type="entry name" value="Leu-rich_rpt_typical-subtyp"/>
</dbReference>
<keyword evidence="10" id="KW-0325">Glycoprotein</keyword>
<evidence type="ECO:0000256" key="6">
    <source>
        <dbReference type="ARBA" id="ARBA00022737"/>
    </source>
</evidence>
<dbReference type="Proteomes" id="UP000694888">
    <property type="component" value="Unplaced"/>
</dbReference>
<dbReference type="SUPFAM" id="SSF52200">
    <property type="entry name" value="Toll/Interleukin receptor TIR domain"/>
    <property type="match status" value="1"/>
</dbReference>
<protein>
    <submittedName>
        <fullName evidence="15">Uncharacterized protein LOC101860409 isoform X1</fullName>
    </submittedName>
</protein>
<keyword evidence="8 11" id="KW-0472">Membrane</keyword>
<feature type="signal peptide" evidence="12">
    <location>
        <begin position="1"/>
        <end position="22"/>
    </location>
</feature>
<evidence type="ECO:0000259" key="13">
    <source>
        <dbReference type="PROSITE" id="PS50104"/>
    </source>
</evidence>
<evidence type="ECO:0000256" key="5">
    <source>
        <dbReference type="ARBA" id="ARBA00022729"/>
    </source>
</evidence>
<dbReference type="SUPFAM" id="SSF52058">
    <property type="entry name" value="L domain-like"/>
    <property type="match status" value="1"/>
</dbReference>
<dbReference type="RefSeq" id="XP_012937543.1">
    <property type="nucleotide sequence ID" value="XM_013082089.2"/>
</dbReference>
<keyword evidence="7 11" id="KW-1133">Transmembrane helix</keyword>
<dbReference type="GeneID" id="101860409"/>
<name>A0ABM0ZZ72_APLCA</name>
<dbReference type="PANTHER" id="PTHR24365">
    <property type="entry name" value="TOLL-LIKE RECEPTOR"/>
    <property type="match status" value="1"/>
</dbReference>
<dbReference type="InterPro" id="IPR035897">
    <property type="entry name" value="Toll_tir_struct_dom_sf"/>
</dbReference>
<dbReference type="InterPro" id="IPR001611">
    <property type="entry name" value="Leu-rich_rpt"/>
</dbReference>
<organism evidence="14 15">
    <name type="scientific">Aplysia californica</name>
    <name type="common">California sea hare</name>
    <dbReference type="NCBI Taxonomy" id="6500"/>
    <lineage>
        <taxon>Eukaryota</taxon>
        <taxon>Metazoa</taxon>
        <taxon>Spiralia</taxon>
        <taxon>Lophotrochozoa</taxon>
        <taxon>Mollusca</taxon>
        <taxon>Gastropoda</taxon>
        <taxon>Heterobranchia</taxon>
        <taxon>Euthyneura</taxon>
        <taxon>Tectipleura</taxon>
        <taxon>Aplysiida</taxon>
        <taxon>Aplysioidea</taxon>
        <taxon>Aplysiidae</taxon>
        <taxon>Aplysia</taxon>
    </lineage>
</organism>
<evidence type="ECO:0000256" key="8">
    <source>
        <dbReference type="ARBA" id="ARBA00023136"/>
    </source>
</evidence>
<dbReference type="SMART" id="SM00369">
    <property type="entry name" value="LRR_TYP"/>
    <property type="match status" value="3"/>
</dbReference>
<proteinExistence type="inferred from homology"/>
<dbReference type="SUPFAM" id="SSF52047">
    <property type="entry name" value="RNI-like"/>
    <property type="match status" value="1"/>
</dbReference>
<feature type="chain" id="PRO_5045587971" evidence="12">
    <location>
        <begin position="23"/>
        <end position="906"/>
    </location>
</feature>
<accession>A0ABM0ZZ72</accession>
<keyword evidence="14" id="KW-1185">Reference proteome</keyword>
<evidence type="ECO:0000256" key="10">
    <source>
        <dbReference type="ARBA" id="ARBA00023180"/>
    </source>
</evidence>
<comment type="subcellular location">
    <subcellularLocation>
        <location evidence="1">Membrane</location>
        <topology evidence="1">Single-pass membrane protein</topology>
    </subcellularLocation>
</comment>
<evidence type="ECO:0000256" key="11">
    <source>
        <dbReference type="SAM" id="Phobius"/>
    </source>
</evidence>
<evidence type="ECO:0000313" key="14">
    <source>
        <dbReference type="Proteomes" id="UP000694888"/>
    </source>
</evidence>
<evidence type="ECO:0000256" key="3">
    <source>
        <dbReference type="ARBA" id="ARBA00022614"/>
    </source>
</evidence>
<dbReference type="PANTHER" id="PTHR24365:SF541">
    <property type="entry name" value="PROTEIN TOLL-RELATED"/>
    <property type="match status" value="1"/>
</dbReference>
<evidence type="ECO:0000256" key="12">
    <source>
        <dbReference type="SAM" id="SignalP"/>
    </source>
</evidence>
<dbReference type="Gene3D" id="3.40.50.10140">
    <property type="entry name" value="Toll/interleukin-1 receptor homology (TIR) domain"/>
    <property type="match status" value="1"/>
</dbReference>
<dbReference type="Pfam" id="PF13855">
    <property type="entry name" value="LRR_8"/>
    <property type="match status" value="1"/>
</dbReference>
<evidence type="ECO:0000313" key="15">
    <source>
        <dbReference type="RefSeq" id="XP_012937543.1"/>
    </source>
</evidence>
<keyword evidence="3" id="KW-0433">Leucine-rich repeat</keyword>
<feature type="transmembrane region" description="Helical" evidence="11">
    <location>
        <begin position="717"/>
        <end position="738"/>
    </location>
</feature>
<keyword evidence="4 11" id="KW-0812">Transmembrane</keyword>
<dbReference type="PROSITE" id="PS50104">
    <property type="entry name" value="TIR"/>
    <property type="match status" value="1"/>
</dbReference>
<keyword evidence="5 12" id="KW-0732">Signal</keyword>
<evidence type="ECO:0000256" key="4">
    <source>
        <dbReference type="ARBA" id="ARBA00022692"/>
    </source>
</evidence>
<evidence type="ECO:0000256" key="7">
    <source>
        <dbReference type="ARBA" id="ARBA00022989"/>
    </source>
</evidence>
<feature type="domain" description="TIR" evidence="13">
    <location>
        <begin position="765"/>
        <end position="906"/>
    </location>
</feature>